<protein>
    <submittedName>
        <fullName evidence="2">Uncharacterized protein</fullName>
    </submittedName>
</protein>
<gene>
    <name evidence="2" type="ORF">VTK73DRAFT_5629</name>
</gene>
<dbReference type="Proteomes" id="UP001586593">
    <property type="component" value="Unassembled WGS sequence"/>
</dbReference>
<feature type="compositionally biased region" description="Basic residues" evidence="1">
    <location>
        <begin position="206"/>
        <end position="222"/>
    </location>
</feature>
<evidence type="ECO:0000313" key="2">
    <source>
        <dbReference type="EMBL" id="KAL1835462.1"/>
    </source>
</evidence>
<feature type="compositionally biased region" description="Basic residues" evidence="1">
    <location>
        <begin position="1"/>
        <end position="10"/>
    </location>
</feature>
<dbReference type="EMBL" id="JAZHXJ010003136">
    <property type="protein sequence ID" value="KAL1835462.1"/>
    <property type="molecule type" value="Genomic_DNA"/>
</dbReference>
<accession>A0ABR3V167</accession>
<proteinExistence type="predicted"/>
<keyword evidence="3" id="KW-1185">Reference proteome</keyword>
<comment type="caution">
    <text evidence="2">The sequence shown here is derived from an EMBL/GenBank/DDBJ whole genome shotgun (WGS) entry which is preliminary data.</text>
</comment>
<name>A0ABR3V167_9PEZI</name>
<reference evidence="2 3" key="1">
    <citation type="journal article" date="2024" name="Commun. Biol.">
        <title>Comparative genomic analysis of thermophilic fungi reveals convergent evolutionary adaptations and gene losses.</title>
        <authorList>
            <person name="Steindorff A.S."/>
            <person name="Aguilar-Pontes M.V."/>
            <person name="Robinson A.J."/>
            <person name="Andreopoulos B."/>
            <person name="LaButti K."/>
            <person name="Kuo A."/>
            <person name="Mondo S."/>
            <person name="Riley R."/>
            <person name="Otillar R."/>
            <person name="Haridas S."/>
            <person name="Lipzen A."/>
            <person name="Grimwood J."/>
            <person name="Schmutz J."/>
            <person name="Clum A."/>
            <person name="Reid I.D."/>
            <person name="Moisan M.C."/>
            <person name="Butler G."/>
            <person name="Nguyen T.T.M."/>
            <person name="Dewar K."/>
            <person name="Conant G."/>
            <person name="Drula E."/>
            <person name="Henrissat B."/>
            <person name="Hansel C."/>
            <person name="Singer S."/>
            <person name="Hutchinson M.I."/>
            <person name="de Vries R.P."/>
            <person name="Natvig D.O."/>
            <person name="Powell A.J."/>
            <person name="Tsang A."/>
            <person name="Grigoriev I.V."/>
        </authorList>
    </citation>
    <scope>NUCLEOTIDE SEQUENCE [LARGE SCALE GENOMIC DNA]</scope>
    <source>
        <strain evidence="2 3">ATCC 24622</strain>
    </source>
</reference>
<organism evidence="2 3">
    <name type="scientific">Phialemonium thermophilum</name>
    <dbReference type="NCBI Taxonomy" id="223376"/>
    <lineage>
        <taxon>Eukaryota</taxon>
        <taxon>Fungi</taxon>
        <taxon>Dikarya</taxon>
        <taxon>Ascomycota</taxon>
        <taxon>Pezizomycotina</taxon>
        <taxon>Sordariomycetes</taxon>
        <taxon>Sordariomycetidae</taxon>
        <taxon>Cephalothecales</taxon>
        <taxon>Cephalothecaceae</taxon>
        <taxon>Phialemonium</taxon>
    </lineage>
</organism>
<feature type="compositionally biased region" description="Basic residues" evidence="1">
    <location>
        <begin position="178"/>
        <end position="194"/>
    </location>
</feature>
<feature type="region of interest" description="Disordered" evidence="1">
    <location>
        <begin position="1"/>
        <end position="64"/>
    </location>
</feature>
<evidence type="ECO:0000256" key="1">
    <source>
        <dbReference type="SAM" id="MobiDB-lite"/>
    </source>
</evidence>
<evidence type="ECO:0000313" key="3">
    <source>
        <dbReference type="Proteomes" id="UP001586593"/>
    </source>
</evidence>
<feature type="compositionally biased region" description="Basic residues" evidence="1">
    <location>
        <begin position="30"/>
        <end position="42"/>
    </location>
</feature>
<feature type="region of interest" description="Disordered" evidence="1">
    <location>
        <begin position="168"/>
        <end position="252"/>
    </location>
</feature>
<sequence>MRGAWRRRRAGGGQPTRRSGAGQTRIAGGWRRRGTRTGRGRWRPWERQQEEEDGGKRVSEGVALPGGWGRTSKRWLVSRGTGGGSEARTGGCAVRRGEAASRAVAMLAIRRKGVETELLLVAVVGVGVGGDRDVAAEVNAVVVVAVDWHRVTARAVVATRVRPQLRSRGKTFPLCHPLPRRPRRTTRRRRRPRKALPMAPLGSRSHSSRRPASRSRRWHHCRPPSGAGTRRWRPSTPGPKPKPTRGRRTELDRLHPLTLARSRARSGDCLSRTLYRLISRHQCFSFPLSYWTPRWGTASQFSCSRPAIWPCLK</sequence>
<feature type="compositionally biased region" description="Basic and acidic residues" evidence="1">
    <location>
        <begin position="43"/>
        <end position="59"/>
    </location>
</feature>